<dbReference type="EMBL" id="CAVMJV010000021">
    <property type="protein sequence ID" value="CAK5070170.1"/>
    <property type="molecule type" value="Genomic_DNA"/>
</dbReference>
<evidence type="ECO:0000313" key="1">
    <source>
        <dbReference type="EMBL" id="CAK5070170.1"/>
    </source>
</evidence>
<gene>
    <name evidence="1" type="ORF">MENTE1834_LOCUS18557</name>
</gene>
<organism evidence="1 2">
    <name type="scientific">Meloidogyne enterolobii</name>
    <name type="common">Root-knot nematode worm</name>
    <name type="synonym">Meloidogyne mayaguensis</name>
    <dbReference type="NCBI Taxonomy" id="390850"/>
    <lineage>
        <taxon>Eukaryota</taxon>
        <taxon>Metazoa</taxon>
        <taxon>Ecdysozoa</taxon>
        <taxon>Nematoda</taxon>
        <taxon>Chromadorea</taxon>
        <taxon>Rhabditida</taxon>
        <taxon>Tylenchina</taxon>
        <taxon>Tylenchomorpha</taxon>
        <taxon>Tylenchoidea</taxon>
        <taxon>Meloidogynidae</taxon>
        <taxon>Meloidogyninae</taxon>
        <taxon>Meloidogyne</taxon>
    </lineage>
</organism>
<sequence>MKSNYLFLLLTISIVILLSVDQSNGYCCKVSNFLWGHPPDCNMLGCNCDCAKCVDGK</sequence>
<evidence type="ECO:0000313" key="2">
    <source>
        <dbReference type="Proteomes" id="UP001497535"/>
    </source>
</evidence>
<dbReference type="Proteomes" id="UP001497535">
    <property type="component" value="Unassembled WGS sequence"/>
</dbReference>
<protein>
    <submittedName>
        <fullName evidence="1">Uncharacterized protein</fullName>
    </submittedName>
</protein>
<reference evidence="1" key="1">
    <citation type="submission" date="2023-11" db="EMBL/GenBank/DDBJ databases">
        <authorList>
            <person name="Poullet M."/>
        </authorList>
    </citation>
    <scope>NUCLEOTIDE SEQUENCE</scope>
    <source>
        <strain evidence="1">E1834</strain>
    </source>
</reference>
<accession>A0ACB0Z0D5</accession>
<proteinExistence type="predicted"/>
<keyword evidence="2" id="KW-1185">Reference proteome</keyword>
<comment type="caution">
    <text evidence="1">The sequence shown here is derived from an EMBL/GenBank/DDBJ whole genome shotgun (WGS) entry which is preliminary data.</text>
</comment>
<name>A0ACB0Z0D5_MELEN</name>